<accession>A0A9Q1J396</accession>
<feature type="region of interest" description="Disordered" evidence="1">
    <location>
        <begin position="83"/>
        <end position="103"/>
    </location>
</feature>
<dbReference type="EMBL" id="JAINUF010000004">
    <property type="protein sequence ID" value="KAJ8364188.1"/>
    <property type="molecule type" value="Genomic_DNA"/>
</dbReference>
<sequence>MWNMVGEKGHPSIFHLRQRGHDRAPERDVSNVLAPRKRVSPDPRDRKLQSLWAFELGLWAEVAERQRDGFGFTCDCADQHSESLSRHCSERQSGGPTEKPRIQ</sequence>
<proteinExistence type="predicted"/>
<feature type="region of interest" description="Disordered" evidence="1">
    <location>
        <begin position="1"/>
        <end position="44"/>
    </location>
</feature>
<keyword evidence="3" id="KW-1185">Reference proteome</keyword>
<dbReference type="AlphaFoldDB" id="A0A9Q1J396"/>
<feature type="compositionally biased region" description="Basic and acidic residues" evidence="1">
    <location>
        <begin position="19"/>
        <end position="29"/>
    </location>
</feature>
<gene>
    <name evidence="2" type="ORF">SKAU_G00130190</name>
</gene>
<name>A0A9Q1J396_SYNKA</name>
<dbReference type="Proteomes" id="UP001152622">
    <property type="component" value="Chromosome 4"/>
</dbReference>
<protein>
    <submittedName>
        <fullName evidence="2">Uncharacterized protein</fullName>
    </submittedName>
</protein>
<evidence type="ECO:0000256" key="1">
    <source>
        <dbReference type="SAM" id="MobiDB-lite"/>
    </source>
</evidence>
<evidence type="ECO:0000313" key="2">
    <source>
        <dbReference type="EMBL" id="KAJ8364188.1"/>
    </source>
</evidence>
<evidence type="ECO:0000313" key="3">
    <source>
        <dbReference type="Proteomes" id="UP001152622"/>
    </source>
</evidence>
<reference evidence="2" key="1">
    <citation type="journal article" date="2023" name="Science">
        <title>Genome structures resolve the early diversification of teleost fishes.</title>
        <authorList>
            <person name="Parey E."/>
            <person name="Louis A."/>
            <person name="Montfort J."/>
            <person name="Bouchez O."/>
            <person name="Roques C."/>
            <person name="Iampietro C."/>
            <person name="Lluch J."/>
            <person name="Castinel A."/>
            <person name="Donnadieu C."/>
            <person name="Desvignes T."/>
            <person name="Floi Bucao C."/>
            <person name="Jouanno E."/>
            <person name="Wen M."/>
            <person name="Mejri S."/>
            <person name="Dirks R."/>
            <person name="Jansen H."/>
            <person name="Henkel C."/>
            <person name="Chen W.J."/>
            <person name="Zahm M."/>
            <person name="Cabau C."/>
            <person name="Klopp C."/>
            <person name="Thompson A.W."/>
            <person name="Robinson-Rechavi M."/>
            <person name="Braasch I."/>
            <person name="Lecointre G."/>
            <person name="Bobe J."/>
            <person name="Postlethwait J.H."/>
            <person name="Berthelot C."/>
            <person name="Roest Crollius H."/>
            <person name="Guiguen Y."/>
        </authorList>
    </citation>
    <scope>NUCLEOTIDE SEQUENCE</scope>
    <source>
        <strain evidence="2">WJC10195</strain>
    </source>
</reference>
<organism evidence="2 3">
    <name type="scientific">Synaphobranchus kaupii</name>
    <name type="common">Kaup's arrowtooth eel</name>
    <dbReference type="NCBI Taxonomy" id="118154"/>
    <lineage>
        <taxon>Eukaryota</taxon>
        <taxon>Metazoa</taxon>
        <taxon>Chordata</taxon>
        <taxon>Craniata</taxon>
        <taxon>Vertebrata</taxon>
        <taxon>Euteleostomi</taxon>
        <taxon>Actinopterygii</taxon>
        <taxon>Neopterygii</taxon>
        <taxon>Teleostei</taxon>
        <taxon>Anguilliformes</taxon>
        <taxon>Synaphobranchidae</taxon>
        <taxon>Synaphobranchus</taxon>
    </lineage>
</organism>
<comment type="caution">
    <text evidence="2">The sequence shown here is derived from an EMBL/GenBank/DDBJ whole genome shotgun (WGS) entry which is preliminary data.</text>
</comment>